<proteinExistence type="predicted"/>
<evidence type="ECO:0000313" key="2">
    <source>
        <dbReference type="Proteomes" id="UP001234989"/>
    </source>
</evidence>
<reference evidence="1" key="1">
    <citation type="submission" date="2023-08" db="EMBL/GenBank/DDBJ databases">
        <title>A de novo genome assembly of Solanum verrucosum Schlechtendal, a Mexican diploid species geographically isolated from the other diploid A-genome species in potato relatives.</title>
        <authorList>
            <person name="Hosaka K."/>
        </authorList>
    </citation>
    <scope>NUCLEOTIDE SEQUENCE</scope>
    <source>
        <tissue evidence="1">Young leaves</tissue>
    </source>
</reference>
<accession>A0AAF0QE48</accession>
<keyword evidence="2" id="KW-1185">Reference proteome</keyword>
<name>A0AAF0QE48_SOLVR</name>
<dbReference type="Proteomes" id="UP001234989">
    <property type="component" value="Chromosome 3"/>
</dbReference>
<sequence length="131" mass="14924">MGDQLTATQWGFYPMRTKYSPKGRGCNECWLSEELAKRYSSYRYSSFACRRTLKNNLKGYVHIAATSKFCLLCRSSLEWERDKRRGEEENEVLLVVWVSPEAATVVADGRAAKEGEQTKALAMPLMEVNGD</sequence>
<evidence type="ECO:0000313" key="1">
    <source>
        <dbReference type="EMBL" id="WMV21463.1"/>
    </source>
</evidence>
<dbReference type="EMBL" id="CP133614">
    <property type="protein sequence ID" value="WMV21463.1"/>
    <property type="molecule type" value="Genomic_DNA"/>
</dbReference>
<gene>
    <name evidence="1" type="ORF">MTR67_014848</name>
</gene>
<organism evidence="1 2">
    <name type="scientific">Solanum verrucosum</name>
    <dbReference type="NCBI Taxonomy" id="315347"/>
    <lineage>
        <taxon>Eukaryota</taxon>
        <taxon>Viridiplantae</taxon>
        <taxon>Streptophyta</taxon>
        <taxon>Embryophyta</taxon>
        <taxon>Tracheophyta</taxon>
        <taxon>Spermatophyta</taxon>
        <taxon>Magnoliopsida</taxon>
        <taxon>eudicotyledons</taxon>
        <taxon>Gunneridae</taxon>
        <taxon>Pentapetalae</taxon>
        <taxon>asterids</taxon>
        <taxon>lamiids</taxon>
        <taxon>Solanales</taxon>
        <taxon>Solanaceae</taxon>
        <taxon>Solanoideae</taxon>
        <taxon>Solaneae</taxon>
        <taxon>Solanum</taxon>
    </lineage>
</organism>
<protein>
    <submittedName>
        <fullName evidence="1">Uncharacterized protein</fullName>
    </submittedName>
</protein>
<dbReference type="AlphaFoldDB" id="A0AAF0QE48"/>